<feature type="compositionally biased region" description="Basic residues" evidence="1">
    <location>
        <begin position="272"/>
        <end position="287"/>
    </location>
</feature>
<reference evidence="2 3" key="1">
    <citation type="journal article" date="2012" name="Genome Biol.">
        <title>Genome and low-iron response of an oceanic diatom adapted to chronic iron limitation.</title>
        <authorList>
            <person name="Lommer M."/>
            <person name="Specht M."/>
            <person name="Roy A.S."/>
            <person name="Kraemer L."/>
            <person name="Andreson R."/>
            <person name="Gutowska M.A."/>
            <person name="Wolf J."/>
            <person name="Bergner S.V."/>
            <person name="Schilhabel M.B."/>
            <person name="Klostermeier U.C."/>
            <person name="Beiko R.G."/>
            <person name="Rosenstiel P."/>
            <person name="Hippler M."/>
            <person name="Laroche J."/>
        </authorList>
    </citation>
    <scope>NUCLEOTIDE SEQUENCE [LARGE SCALE GENOMIC DNA]</scope>
    <source>
        <strain evidence="2 3">CCMP1005</strain>
    </source>
</reference>
<feature type="compositionally biased region" description="Low complexity" evidence="1">
    <location>
        <begin position="128"/>
        <end position="141"/>
    </location>
</feature>
<feature type="compositionally biased region" description="Basic and acidic residues" evidence="1">
    <location>
        <begin position="102"/>
        <end position="116"/>
    </location>
</feature>
<feature type="region of interest" description="Disordered" evidence="1">
    <location>
        <begin position="102"/>
        <end position="153"/>
    </location>
</feature>
<feature type="region of interest" description="Disordered" evidence="1">
    <location>
        <begin position="167"/>
        <end position="289"/>
    </location>
</feature>
<sequence length="333" mass="37020">MIVGPRSTNLSISPKDEDKRAPRLDSTHRTTPETMSFRLLRIDLPNPVCRSDAAYRLSSLLASYFYYLPSQLQTFPTSEDKSGDTTLHEVLISIKREQCNRRRRGMDETRKRARIESEEDVSAPAVKAPQSPQSADAAAAATKIAESQRRRRELEAKVNALQAENKSLTSAGAATPGRRSSGRLLSATRGHEMQAGVRTHKPNFREDKEPPETDPAASTFHGFHFHSSTATSRRERRQATPETLVPPPSGYASPPRSITGQTKSGERVSVGQRRRGGAMKELRKRARTGNYKVADAPAAEAPELLNPAQLKKWQQKLPLFVRVHSRVPLHYVG</sequence>
<name>K0TD02_THAOC</name>
<keyword evidence="3" id="KW-1185">Reference proteome</keyword>
<accession>K0TD02</accession>
<comment type="caution">
    <text evidence="2">The sequence shown here is derived from an EMBL/GenBank/DDBJ whole genome shotgun (WGS) entry which is preliminary data.</text>
</comment>
<gene>
    <name evidence="2" type="ORF">THAOC_02980</name>
</gene>
<dbReference type="AlphaFoldDB" id="K0TD02"/>
<feature type="region of interest" description="Disordered" evidence="1">
    <location>
        <begin position="1"/>
        <end position="32"/>
    </location>
</feature>
<evidence type="ECO:0000313" key="2">
    <source>
        <dbReference type="EMBL" id="EJK75300.1"/>
    </source>
</evidence>
<feature type="compositionally biased region" description="Basic and acidic residues" evidence="1">
    <location>
        <begin position="14"/>
        <end position="31"/>
    </location>
</feature>
<evidence type="ECO:0000256" key="1">
    <source>
        <dbReference type="SAM" id="MobiDB-lite"/>
    </source>
</evidence>
<organism evidence="2 3">
    <name type="scientific">Thalassiosira oceanica</name>
    <name type="common">Marine diatom</name>
    <dbReference type="NCBI Taxonomy" id="159749"/>
    <lineage>
        <taxon>Eukaryota</taxon>
        <taxon>Sar</taxon>
        <taxon>Stramenopiles</taxon>
        <taxon>Ochrophyta</taxon>
        <taxon>Bacillariophyta</taxon>
        <taxon>Coscinodiscophyceae</taxon>
        <taxon>Thalassiosirophycidae</taxon>
        <taxon>Thalassiosirales</taxon>
        <taxon>Thalassiosiraceae</taxon>
        <taxon>Thalassiosira</taxon>
    </lineage>
</organism>
<protein>
    <submittedName>
        <fullName evidence="2">Uncharacterized protein</fullName>
    </submittedName>
</protein>
<feature type="compositionally biased region" description="Polar residues" evidence="1">
    <location>
        <begin position="1"/>
        <end position="12"/>
    </location>
</feature>
<evidence type="ECO:0000313" key="3">
    <source>
        <dbReference type="Proteomes" id="UP000266841"/>
    </source>
</evidence>
<proteinExistence type="predicted"/>
<dbReference type="Proteomes" id="UP000266841">
    <property type="component" value="Unassembled WGS sequence"/>
</dbReference>
<dbReference type="EMBL" id="AGNL01003013">
    <property type="protein sequence ID" value="EJK75300.1"/>
    <property type="molecule type" value="Genomic_DNA"/>
</dbReference>